<dbReference type="EMBL" id="BAAAUD010000002">
    <property type="protein sequence ID" value="GAA2921063.1"/>
    <property type="molecule type" value="Genomic_DNA"/>
</dbReference>
<accession>A0ABP6J6T0</accession>
<name>A0ABP6J6T0_9ACTN</name>
<evidence type="ECO:0000313" key="3">
    <source>
        <dbReference type="Proteomes" id="UP001500403"/>
    </source>
</evidence>
<keyword evidence="1" id="KW-1133">Transmembrane helix</keyword>
<sequence>MGGGGTLRRVTIASTNDAQLNRLWGAVCAFAGLFLLVWALSWVKASVLDKDLQNRCGELHTASFPFEKSCTYDDGTVENANSLLFDGIFFGSLAAALVCLTVVFTIEASRRKKHRRAFDV</sequence>
<protein>
    <recommendedName>
        <fullName evidence="4">Integral membrane protein</fullName>
    </recommendedName>
</protein>
<gene>
    <name evidence="2" type="ORF">GCM10010446_01350</name>
</gene>
<evidence type="ECO:0000313" key="2">
    <source>
        <dbReference type="EMBL" id="GAA2921063.1"/>
    </source>
</evidence>
<comment type="caution">
    <text evidence="2">The sequence shown here is derived from an EMBL/GenBank/DDBJ whole genome shotgun (WGS) entry which is preliminary data.</text>
</comment>
<dbReference type="Proteomes" id="UP001500403">
    <property type="component" value="Unassembled WGS sequence"/>
</dbReference>
<organism evidence="2 3">
    <name type="scientific">Streptomyces enissocaesilis</name>
    <dbReference type="NCBI Taxonomy" id="332589"/>
    <lineage>
        <taxon>Bacteria</taxon>
        <taxon>Bacillati</taxon>
        <taxon>Actinomycetota</taxon>
        <taxon>Actinomycetes</taxon>
        <taxon>Kitasatosporales</taxon>
        <taxon>Streptomycetaceae</taxon>
        <taxon>Streptomyces</taxon>
        <taxon>Streptomyces rochei group</taxon>
    </lineage>
</organism>
<keyword evidence="3" id="KW-1185">Reference proteome</keyword>
<feature type="transmembrane region" description="Helical" evidence="1">
    <location>
        <begin position="87"/>
        <end position="106"/>
    </location>
</feature>
<keyword evidence="1" id="KW-0812">Transmembrane</keyword>
<feature type="transmembrane region" description="Helical" evidence="1">
    <location>
        <begin position="23"/>
        <end position="43"/>
    </location>
</feature>
<keyword evidence="1" id="KW-0472">Membrane</keyword>
<evidence type="ECO:0008006" key="4">
    <source>
        <dbReference type="Google" id="ProtNLM"/>
    </source>
</evidence>
<evidence type="ECO:0000256" key="1">
    <source>
        <dbReference type="SAM" id="Phobius"/>
    </source>
</evidence>
<proteinExistence type="predicted"/>
<reference evidence="3" key="1">
    <citation type="journal article" date="2019" name="Int. J. Syst. Evol. Microbiol.">
        <title>The Global Catalogue of Microorganisms (GCM) 10K type strain sequencing project: providing services to taxonomists for standard genome sequencing and annotation.</title>
        <authorList>
            <consortium name="The Broad Institute Genomics Platform"/>
            <consortium name="The Broad Institute Genome Sequencing Center for Infectious Disease"/>
            <person name="Wu L."/>
            <person name="Ma J."/>
        </authorList>
    </citation>
    <scope>NUCLEOTIDE SEQUENCE [LARGE SCALE GENOMIC DNA]</scope>
    <source>
        <strain evidence="3">JCM 9088</strain>
    </source>
</reference>